<evidence type="ECO:0000313" key="2">
    <source>
        <dbReference type="EMBL" id="KAF2675869.1"/>
    </source>
</evidence>
<feature type="compositionally biased region" description="Polar residues" evidence="1">
    <location>
        <begin position="16"/>
        <end position="35"/>
    </location>
</feature>
<feature type="region of interest" description="Disordered" evidence="1">
    <location>
        <begin position="179"/>
        <end position="248"/>
    </location>
</feature>
<evidence type="ECO:0000313" key="3">
    <source>
        <dbReference type="Proteomes" id="UP000799291"/>
    </source>
</evidence>
<dbReference type="Proteomes" id="UP000799291">
    <property type="component" value="Unassembled WGS sequence"/>
</dbReference>
<gene>
    <name evidence="2" type="ORF">K458DRAFT_425179</name>
</gene>
<proteinExistence type="predicted"/>
<reference evidence="2" key="1">
    <citation type="journal article" date="2020" name="Stud. Mycol.">
        <title>101 Dothideomycetes genomes: a test case for predicting lifestyles and emergence of pathogens.</title>
        <authorList>
            <person name="Haridas S."/>
            <person name="Albert R."/>
            <person name="Binder M."/>
            <person name="Bloem J."/>
            <person name="Labutti K."/>
            <person name="Salamov A."/>
            <person name="Andreopoulos B."/>
            <person name="Baker S."/>
            <person name="Barry K."/>
            <person name="Bills G."/>
            <person name="Bluhm B."/>
            <person name="Cannon C."/>
            <person name="Castanera R."/>
            <person name="Culley D."/>
            <person name="Daum C."/>
            <person name="Ezra D."/>
            <person name="Gonzalez J."/>
            <person name="Henrissat B."/>
            <person name="Kuo A."/>
            <person name="Liang C."/>
            <person name="Lipzen A."/>
            <person name="Lutzoni F."/>
            <person name="Magnuson J."/>
            <person name="Mondo S."/>
            <person name="Nolan M."/>
            <person name="Ohm R."/>
            <person name="Pangilinan J."/>
            <person name="Park H.-J."/>
            <person name="Ramirez L."/>
            <person name="Alfaro M."/>
            <person name="Sun H."/>
            <person name="Tritt A."/>
            <person name="Yoshinaga Y."/>
            <person name="Zwiers L.-H."/>
            <person name="Turgeon B."/>
            <person name="Goodwin S."/>
            <person name="Spatafora J."/>
            <person name="Crous P."/>
            <person name="Grigoriev I."/>
        </authorList>
    </citation>
    <scope>NUCLEOTIDE SEQUENCE</scope>
    <source>
        <strain evidence="2">CBS 122367</strain>
    </source>
</reference>
<protein>
    <submittedName>
        <fullName evidence="2">Uncharacterized protein</fullName>
    </submittedName>
</protein>
<sequence length="281" mass="30130">MHQEVLAEAPVDAKPTASSLGNPTSRVTSVSTVKAGSSDDHVLRDPAIVSVSTSPARGRSTKYVPERTQERSDHSLGSSTSSDLRATAPEFVPQVLAPAPAQPTNSAMPVDPFSPEQYGMPAWMYQMYAVNIQQAMAPKKRGRKRGNSSPKKAVPPSSGAENAEREPFIAQLEEVARAAAVRHGKEPQDTSGSPFQTTPTRNRQPRNAGNGLYDTIGRGRGRQAGVPIDATMPFPTPVPPTGRQDNPGYSTIKREPTCGIYNIEQAAEWGGGFCNNCRPDH</sequence>
<dbReference type="AlphaFoldDB" id="A0A6G1ID86"/>
<feature type="compositionally biased region" description="Polar residues" evidence="1">
    <location>
        <begin position="189"/>
        <end position="207"/>
    </location>
</feature>
<feature type="region of interest" description="Disordered" evidence="1">
    <location>
        <begin position="1"/>
        <end position="84"/>
    </location>
</feature>
<keyword evidence="3" id="KW-1185">Reference proteome</keyword>
<feature type="region of interest" description="Disordered" evidence="1">
    <location>
        <begin position="136"/>
        <end position="164"/>
    </location>
</feature>
<dbReference type="OrthoDB" id="3795043at2759"/>
<feature type="compositionally biased region" description="Basic and acidic residues" evidence="1">
    <location>
        <begin position="64"/>
        <end position="74"/>
    </location>
</feature>
<organism evidence="2 3">
    <name type="scientific">Lentithecium fluviatile CBS 122367</name>
    <dbReference type="NCBI Taxonomy" id="1168545"/>
    <lineage>
        <taxon>Eukaryota</taxon>
        <taxon>Fungi</taxon>
        <taxon>Dikarya</taxon>
        <taxon>Ascomycota</taxon>
        <taxon>Pezizomycotina</taxon>
        <taxon>Dothideomycetes</taxon>
        <taxon>Pleosporomycetidae</taxon>
        <taxon>Pleosporales</taxon>
        <taxon>Massarineae</taxon>
        <taxon>Lentitheciaceae</taxon>
        <taxon>Lentithecium</taxon>
    </lineage>
</organism>
<evidence type="ECO:0000256" key="1">
    <source>
        <dbReference type="SAM" id="MobiDB-lite"/>
    </source>
</evidence>
<name>A0A6G1ID86_9PLEO</name>
<dbReference type="EMBL" id="MU005646">
    <property type="protein sequence ID" value="KAF2675869.1"/>
    <property type="molecule type" value="Genomic_DNA"/>
</dbReference>
<feature type="compositionally biased region" description="Low complexity" evidence="1">
    <location>
        <begin position="75"/>
        <end position="84"/>
    </location>
</feature>
<accession>A0A6G1ID86</accession>